<organism evidence="1 2">
    <name type="scientific">Rubrivivax gelatinosus</name>
    <name type="common">Rhodocyclus gelatinosus</name>
    <name type="synonym">Rhodopseudomonas gelatinosa</name>
    <dbReference type="NCBI Taxonomy" id="28068"/>
    <lineage>
        <taxon>Bacteria</taxon>
        <taxon>Pseudomonadati</taxon>
        <taxon>Pseudomonadota</taxon>
        <taxon>Betaproteobacteria</taxon>
        <taxon>Burkholderiales</taxon>
        <taxon>Sphaerotilaceae</taxon>
        <taxon>Rubrivivax</taxon>
    </lineage>
</organism>
<reference evidence="1" key="2">
    <citation type="journal article" date="2020" name="Microorganisms">
        <title>Osmotic Adaptation and Compatible Solute Biosynthesis of Phototrophic Bacteria as Revealed from Genome Analyses.</title>
        <authorList>
            <person name="Imhoff J.F."/>
            <person name="Rahn T."/>
            <person name="Kunzel S."/>
            <person name="Keller A."/>
            <person name="Neulinger S.C."/>
        </authorList>
    </citation>
    <scope>NUCLEOTIDE SEQUENCE</scope>
    <source>
        <strain evidence="1">IM 151</strain>
    </source>
</reference>
<evidence type="ECO:0000313" key="2">
    <source>
        <dbReference type="Proteomes" id="UP001041814"/>
    </source>
</evidence>
<name>A0ABS1DPD4_RUBGE</name>
<gene>
    <name evidence="1" type="ORF">CKO43_03620</name>
</gene>
<dbReference type="EMBL" id="NRRU01000008">
    <property type="protein sequence ID" value="MBK1711868.1"/>
    <property type="molecule type" value="Genomic_DNA"/>
</dbReference>
<comment type="caution">
    <text evidence="1">The sequence shown here is derived from an EMBL/GenBank/DDBJ whole genome shotgun (WGS) entry which is preliminary data.</text>
</comment>
<proteinExistence type="predicted"/>
<protein>
    <recommendedName>
        <fullName evidence="3">DUF4393 domain-containing protein</fullName>
    </recommendedName>
</protein>
<accession>A0ABS1DPD4</accession>
<evidence type="ECO:0008006" key="3">
    <source>
        <dbReference type="Google" id="ProtNLM"/>
    </source>
</evidence>
<dbReference type="Proteomes" id="UP001041814">
    <property type="component" value="Unassembled WGS sequence"/>
</dbReference>
<reference evidence="1" key="1">
    <citation type="submission" date="2017-08" db="EMBL/GenBank/DDBJ databases">
        <authorList>
            <person name="Imhoff J.F."/>
            <person name="Rahn T."/>
            <person name="Kuenzel S."/>
            <person name="Neulinger S.C."/>
        </authorList>
    </citation>
    <scope>NUCLEOTIDE SEQUENCE</scope>
    <source>
        <strain evidence="1">IM 151</strain>
    </source>
</reference>
<evidence type="ECO:0000313" key="1">
    <source>
        <dbReference type="EMBL" id="MBK1711868.1"/>
    </source>
</evidence>
<dbReference type="RefSeq" id="WP_200377859.1">
    <property type="nucleotide sequence ID" value="NZ_NRRU01000008.1"/>
</dbReference>
<sequence>MSLPEPSEDKALIEIQAALDKTSVSTKRKVVEKFVLAALGSIPWVGGFISAAASIKVEQRNAEKDNLQTKWLEEHSKKMHQLMGALNEVASRLDNLGDTVDDRIQSEEYLGLVRSAFRTWERAETEDKRRYVANLVSNAAGTRLCSDDVVRLFIDWLNLYHEIHFAVMREIYTNPGSTRFEIWEGLYGAPTREDSADADLYKLLIRDLSTGGVIRQERETTADGRFLRRRPVRNRKLAGGTMESAFEDSKPYVLTELGKQFVHYTMNEVVQRVS</sequence>
<keyword evidence="2" id="KW-1185">Reference proteome</keyword>